<dbReference type="InterPro" id="IPR029062">
    <property type="entry name" value="Class_I_gatase-like"/>
</dbReference>
<dbReference type="Gene3D" id="3.40.50.880">
    <property type="match status" value="1"/>
</dbReference>
<dbReference type="SUPFAM" id="SSF52317">
    <property type="entry name" value="Class I glutamine amidotransferase-like"/>
    <property type="match status" value="1"/>
</dbReference>
<dbReference type="EMBL" id="JAVRRG010000077">
    <property type="protein sequence ID" value="KAK5089469.1"/>
    <property type="molecule type" value="Genomic_DNA"/>
</dbReference>
<proteinExistence type="predicted"/>
<feature type="domain" description="DJ-1/PfpI" evidence="1">
    <location>
        <begin position="53"/>
        <end position="196"/>
    </location>
</feature>
<comment type="caution">
    <text evidence="2">The sequence shown here is derived from an EMBL/GenBank/DDBJ whole genome shotgun (WGS) entry which is preliminary data.</text>
</comment>
<accession>A0ABR0K6U6</accession>
<evidence type="ECO:0000259" key="1">
    <source>
        <dbReference type="Pfam" id="PF01965"/>
    </source>
</evidence>
<keyword evidence="3" id="KW-1185">Reference proteome</keyword>
<evidence type="ECO:0000313" key="2">
    <source>
        <dbReference type="EMBL" id="KAK5089469.1"/>
    </source>
</evidence>
<dbReference type="InterPro" id="IPR052158">
    <property type="entry name" value="INH-QAR"/>
</dbReference>
<dbReference type="InterPro" id="IPR002818">
    <property type="entry name" value="DJ-1/PfpI"/>
</dbReference>
<organism evidence="2 3">
    <name type="scientific">Lithohypha guttulata</name>
    <dbReference type="NCBI Taxonomy" id="1690604"/>
    <lineage>
        <taxon>Eukaryota</taxon>
        <taxon>Fungi</taxon>
        <taxon>Dikarya</taxon>
        <taxon>Ascomycota</taxon>
        <taxon>Pezizomycotina</taxon>
        <taxon>Eurotiomycetes</taxon>
        <taxon>Chaetothyriomycetidae</taxon>
        <taxon>Chaetothyriales</taxon>
        <taxon>Trichomeriaceae</taxon>
        <taxon>Lithohypha</taxon>
    </lineage>
</organism>
<evidence type="ECO:0000313" key="3">
    <source>
        <dbReference type="Proteomes" id="UP001345013"/>
    </source>
</evidence>
<sequence>MSSSDLLNLGRTLHVGVLLMGGTTELLDIAPLDLIHGMARGEFVHNFPDEIIPPNLKAQALDIKFHWVNETGKPARLTGGMNVQVTDTLETCPRLDVALMGAHGYEYQPNEAELAFIRKTFESCKYFLCICGGMMAPLQAGILHGRRATAPRMILQQLKKDVPDVDWTEKRWEHDDKLWTSGALLNGLDMMKAFAEEVLGGKEKGSLMSVLLDIGAWPVRDVMYKGHEGLGVVAGEENTV</sequence>
<dbReference type="Proteomes" id="UP001345013">
    <property type="component" value="Unassembled WGS sequence"/>
</dbReference>
<reference evidence="2 3" key="1">
    <citation type="submission" date="2023-08" db="EMBL/GenBank/DDBJ databases">
        <title>Black Yeasts Isolated from many extreme environments.</title>
        <authorList>
            <person name="Coleine C."/>
            <person name="Stajich J.E."/>
            <person name="Selbmann L."/>
        </authorList>
    </citation>
    <scope>NUCLEOTIDE SEQUENCE [LARGE SCALE GENOMIC DNA]</scope>
    <source>
        <strain evidence="2 3">CCFEE 5885</strain>
    </source>
</reference>
<dbReference type="Pfam" id="PF01965">
    <property type="entry name" value="DJ-1_PfpI"/>
    <property type="match status" value="1"/>
</dbReference>
<name>A0ABR0K6U6_9EURO</name>
<gene>
    <name evidence="2" type="ORF">LTR24_006190</name>
</gene>
<dbReference type="PANTHER" id="PTHR43130">
    <property type="entry name" value="ARAC-FAMILY TRANSCRIPTIONAL REGULATOR"/>
    <property type="match status" value="1"/>
</dbReference>
<dbReference type="PANTHER" id="PTHR43130:SF7">
    <property type="entry name" value="DJ-1_PFPI DOMAIN-CONTAINING PROTEIN"/>
    <property type="match status" value="1"/>
</dbReference>
<protein>
    <recommendedName>
        <fullName evidence="1">DJ-1/PfpI domain-containing protein</fullName>
    </recommendedName>
</protein>